<keyword evidence="2" id="KW-0813">Transport</keyword>
<comment type="subcellular location">
    <subcellularLocation>
        <location evidence="1">Membrane</location>
        <topology evidence="1">Multi-pass membrane protein</topology>
    </subcellularLocation>
</comment>
<feature type="domain" description="Ferric oxidoreductase" evidence="8">
    <location>
        <begin position="33"/>
        <end position="147"/>
    </location>
</feature>
<keyword evidence="4 7" id="KW-1133">Transmembrane helix</keyword>
<evidence type="ECO:0000256" key="2">
    <source>
        <dbReference type="ARBA" id="ARBA00022448"/>
    </source>
</evidence>
<dbReference type="Pfam" id="PF01794">
    <property type="entry name" value="Ferric_reduct"/>
    <property type="match status" value="1"/>
</dbReference>
<evidence type="ECO:0000256" key="3">
    <source>
        <dbReference type="ARBA" id="ARBA00022692"/>
    </source>
</evidence>
<dbReference type="RefSeq" id="WP_322777010.1">
    <property type="nucleotide sequence ID" value="NZ_JARJFB010000081.1"/>
</dbReference>
<evidence type="ECO:0000256" key="7">
    <source>
        <dbReference type="SAM" id="Phobius"/>
    </source>
</evidence>
<dbReference type="EMBL" id="JARJFB010000081">
    <property type="protein sequence ID" value="MEA0971109.1"/>
    <property type="molecule type" value="Genomic_DNA"/>
</dbReference>
<dbReference type="InterPro" id="IPR013130">
    <property type="entry name" value="Fe3_Rdtase_TM_dom"/>
</dbReference>
<evidence type="ECO:0000256" key="6">
    <source>
        <dbReference type="ARBA" id="ARBA00023136"/>
    </source>
</evidence>
<dbReference type="Proteomes" id="UP001291687">
    <property type="component" value="Unassembled WGS sequence"/>
</dbReference>
<evidence type="ECO:0000256" key="5">
    <source>
        <dbReference type="ARBA" id="ARBA00023004"/>
    </source>
</evidence>
<dbReference type="InterPro" id="IPR022837">
    <property type="entry name" value="MsrQ-like"/>
</dbReference>
<feature type="transmembrane region" description="Helical" evidence="7">
    <location>
        <begin position="27"/>
        <end position="48"/>
    </location>
</feature>
<feature type="transmembrane region" description="Helical" evidence="7">
    <location>
        <begin position="68"/>
        <end position="89"/>
    </location>
</feature>
<organism evidence="9 10">
    <name type="scientific">Candidatus Megaera venefica</name>
    <dbReference type="NCBI Taxonomy" id="2055910"/>
    <lineage>
        <taxon>Bacteria</taxon>
        <taxon>Pseudomonadati</taxon>
        <taxon>Pseudomonadota</taxon>
        <taxon>Alphaproteobacteria</taxon>
        <taxon>Rickettsiales</taxon>
        <taxon>Rickettsiaceae</taxon>
        <taxon>Candidatus Megaera</taxon>
    </lineage>
</organism>
<comment type="caution">
    <text evidence="9">The sequence shown here is derived from an EMBL/GenBank/DDBJ whole genome shotgun (WGS) entry which is preliminary data.</text>
</comment>
<evidence type="ECO:0000259" key="8">
    <source>
        <dbReference type="Pfam" id="PF01794"/>
    </source>
</evidence>
<dbReference type="PANTHER" id="PTHR36964">
    <property type="entry name" value="PROTEIN-METHIONINE-SULFOXIDE REDUCTASE HEME-BINDING SUBUNIT MSRQ"/>
    <property type="match status" value="1"/>
</dbReference>
<keyword evidence="6 7" id="KW-0472">Membrane</keyword>
<accession>A0ABU5ND59</accession>
<keyword evidence="10" id="KW-1185">Reference proteome</keyword>
<evidence type="ECO:0000313" key="10">
    <source>
        <dbReference type="Proteomes" id="UP001291687"/>
    </source>
</evidence>
<keyword evidence="3 7" id="KW-0812">Transmembrane</keyword>
<evidence type="ECO:0000256" key="4">
    <source>
        <dbReference type="ARBA" id="ARBA00022989"/>
    </source>
</evidence>
<evidence type="ECO:0000313" key="9">
    <source>
        <dbReference type="EMBL" id="MEA0971109.1"/>
    </source>
</evidence>
<dbReference type="PANTHER" id="PTHR36964:SF1">
    <property type="entry name" value="PROTEIN-METHIONINE-SULFOXIDE REDUCTASE HEME-BINDING SUBUNIT MSRQ"/>
    <property type="match status" value="1"/>
</dbReference>
<feature type="transmembrane region" description="Helical" evidence="7">
    <location>
        <begin position="142"/>
        <end position="167"/>
    </location>
</feature>
<name>A0ABU5ND59_9RICK</name>
<gene>
    <name evidence="9" type="ORF">Megvenef_01082</name>
</gene>
<keyword evidence="5" id="KW-0408">Iron</keyword>
<feature type="transmembrane region" description="Helical" evidence="7">
    <location>
        <begin position="95"/>
        <end position="121"/>
    </location>
</feature>
<evidence type="ECO:0000256" key="1">
    <source>
        <dbReference type="ARBA" id="ARBA00004141"/>
    </source>
</evidence>
<sequence length="185" mass="21536">MIWIIVHIPAFIMSVTLLYDYNQWKLLTFYSGYCALIFFVVTLSLNPLKIIFPKLVLVTKLNRYRRQLGVASFSYAFIHLSCFLIKRILKGFAEGLIYFFHPAIIPAFWIAFPILLVLALTSNQYSIKKLSFPGWKKLHKTVYVAEVAIMLHMTLTGDFLIMLMFFVPLCTLQLLKYKKTTSSKF</sequence>
<protein>
    <submittedName>
        <fullName evidence="9">Heme-binding domain protein</fullName>
    </submittedName>
</protein>
<proteinExistence type="predicted"/>
<reference evidence="9 10" key="1">
    <citation type="submission" date="2023-03" db="EMBL/GenBank/DDBJ databases">
        <title>Host association and intracellularity evolved multiple times independently in the Rickettsiales.</title>
        <authorList>
            <person name="Castelli M."/>
            <person name="Nardi T."/>
            <person name="Gammuto L."/>
            <person name="Bellinzona G."/>
            <person name="Sabaneyeva E."/>
            <person name="Potekhin A."/>
            <person name="Serra V."/>
            <person name="Petroni G."/>
            <person name="Sassera D."/>
        </authorList>
    </citation>
    <scope>NUCLEOTIDE SEQUENCE [LARGE SCALE GENOMIC DNA]</scope>
    <source>
        <strain evidence="9 10">Sr 2-6</strain>
    </source>
</reference>